<dbReference type="EMBL" id="CAFBMK010000033">
    <property type="protein sequence ID" value="CAB4905308.1"/>
    <property type="molecule type" value="Genomic_DNA"/>
</dbReference>
<gene>
    <name evidence="2" type="ORF">UFOPK3564_00838</name>
</gene>
<organism evidence="2">
    <name type="scientific">freshwater metagenome</name>
    <dbReference type="NCBI Taxonomy" id="449393"/>
    <lineage>
        <taxon>unclassified sequences</taxon>
        <taxon>metagenomes</taxon>
        <taxon>ecological metagenomes</taxon>
    </lineage>
</organism>
<reference evidence="2" key="1">
    <citation type="submission" date="2020-05" db="EMBL/GenBank/DDBJ databases">
        <authorList>
            <person name="Chiriac C."/>
            <person name="Salcher M."/>
            <person name="Ghai R."/>
            <person name="Kavagutti S V."/>
        </authorList>
    </citation>
    <scope>NUCLEOTIDE SEQUENCE</scope>
</reference>
<protein>
    <submittedName>
        <fullName evidence="2">Unannotated protein</fullName>
    </submittedName>
</protein>
<evidence type="ECO:0000313" key="2">
    <source>
        <dbReference type="EMBL" id="CAB4905308.1"/>
    </source>
</evidence>
<dbReference type="AlphaFoldDB" id="A0A6J7GFC9"/>
<name>A0A6J7GFC9_9ZZZZ</name>
<feature type="region of interest" description="Disordered" evidence="1">
    <location>
        <begin position="186"/>
        <end position="208"/>
    </location>
</feature>
<accession>A0A6J7GFC9</accession>
<evidence type="ECO:0000256" key="1">
    <source>
        <dbReference type="SAM" id="MobiDB-lite"/>
    </source>
</evidence>
<sequence>MSPVPARPGHSFPRAAVPVCALLAALAVAAPAAARDRTVPLVEQPIAATGGLSSIGNGVTAWTTGRVDPATGRRTVEVWTLRDRVPVRVTSLPDTRDEVLGENDVLRQSASGIEAGTASGVPVAVVRTPGTKAQYRDGVDRTTLVRLDTGATRRLPSTIDGLVVRGTAIDAGRLLFTVGRRKPTTRSTSSLWRATATPSRTGKPKKLRTSRRGGVWFAVLADQGRVAIDADEPSRVAYYDSVYAFGTPTGPWRRAARISVSDGPIPTHGVAGFTKGGGALVTFMTSDDGADPVTATRTPVAARGRETSARFGTDGERTNAAGALDPVTGRILTISPGVDGAADVFGFSGVAFRD</sequence>
<proteinExistence type="predicted"/>
<feature type="compositionally biased region" description="Polar residues" evidence="1">
    <location>
        <begin position="186"/>
        <end position="200"/>
    </location>
</feature>